<accession>A0AAE1BJY0</accession>
<dbReference type="AlphaFoldDB" id="A0AAE1BJY0"/>
<proteinExistence type="predicted"/>
<organism evidence="2 3">
    <name type="scientific">Petrolisthes cinctipes</name>
    <name type="common">Flat porcelain crab</name>
    <dbReference type="NCBI Taxonomy" id="88211"/>
    <lineage>
        <taxon>Eukaryota</taxon>
        <taxon>Metazoa</taxon>
        <taxon>Ecdysozoa</taxon>
        <taxon>Arthropoda</taxon>
        <taxon>Crustacea</taxon>
        <taxon>Multicrustacea</taxon>
        <taxon>Malacostraca</taxon>
        <taxon>Eumalacostraca</taxon>
        <taxon>Eucarida</taxon>
        <taxon>Decapoda</taxon>
        <taxon>Pleocyemata</taxon>
        <taxon>Anomura</taxon>
        <taxon>Galatheoidea</taxon>
        <taxon>Porcellanidae</taxon>
        <taxon>Petrolisthes</taxon>
    </lineage>
</organism>
<gene>
    <name evidence="2" type="ORF">Pcinc_042449</name>
</gene>
<reference evidence="2" key="1">
    <citation type="submission" date="2023-10" db="EMBL/GenBank/DDBJ databases">
        <title>Genome assemblies of two species of porcelain crab, Petrolisthes cinctipes and Petrolisthes manimaculis (Anomura: Porcellanidae).</title>
        <authorList>
            <person name="Angst P."/>
        </authorList>
    </citation>
    <scope>NUCLEOTIDE SEQUENCE</scope>
    <source>
        <strain evidence="2">PB745_01</strain>
        <tissue evidence="2">Gill</tissue>
    </source>
</reference>
<sequence length="92" mass="10479">MRLGLEELSGRERDEVGIVREGGKEWEDIGRGKEWNGREREGVEWMVGKGRRGRILGEGRSGDGGSEMDSGGGWWEKEGVEWWREIRSGMDN</sequence>
<keyword evidence="3" id="KW-1185">Reference proteome</keyword>
<evidence type="ECO:0000256" key="1">
    <source>
        <dbReference type="SAM" id="MobiDB-lite"/>
    </source>
</evidence>
<dbReference type="Proteomes" id="UP001286313">
    <property type="component" value="Unassembled WGS sequence"/>
</dbReference>
<name>A0AAE1BJY0_PETCI</name>
<feature type="region of interest" description="Disordered" evidence="1">
    <location>
        <begin position="54"/>
        <end position="74"/>
    </location>
</feature>
<evidence type="ECO:0000313" key="2">
    <source>
        <dbReference type="EMBL" id="KAK3850869.1"/>
    </source>
</evidence>
<feature type="compositionally biased region" description="Gly residues" evidence="1">
    <location>
        <begin position="62"/>
        <end position="74"/>
    </location>
</feature>
<protein>
    <submittedName>
        <fullName evidence="2">Uncharacterized protein</fullName>
    </submittedName>
</protein>
<comment type="caution">
    <text evidence="2">The sequence shown here is derived from an EMBL/GenBank/DDBJ whole genome shotgun (WGS) entry which is preliminary data.</text>
</comment>
<dbReference type="EMBL" id="JAWQEG010008163">
    <property type="protein sequence ID" value="KAK3850869.1"/>
    <property type="molecule type" value="Genomic_DNA"/>
</dbReference>
<evidence type="ECO:0000313" key="3">
    <source>
        <dbReference type="Proteomes" id="UP001286313"/>
    </source>
</evidence>